<comment type="caution">
    <text evidence="1">The sequence shown here is derived from an EMBL/GenBank/DDBJ whole genome shotgun (WGS) entry which is preliminary data.</text>
</comment>
<dbReference type="RefSeq" id="WP_210535188.1">
    <property type="nucleotide sequence ID" value="NZ_JAGKTC010000001.1"/>
</dbReference>
<name>A0A940WY85_9GAMM</name>
<evidence type="ECO:0000313" key="1">
    <source>
        <dbReference type="EMBL" id="MBP3983333.1"/>
    </source>
</evidence>
<proteinExistence type="predicted"/>
<evidence type="ECO:0000313" key="2">
    <source>
        <dbReference type="Proteomes" id="UP000673447"/>
    </source>
</evidence>
<dbReference type="Pfam" id="PF20043">
    <property type="entry name" value="DUF6445"/>
    <property type="match status" value="1"/>
</dbReference>
<reference evidence="1" key="2">
    <citation type="submission" date="2021-03" db="EMBL/GenBank/DDBJ databases">
        <authorList>
            <person name="Cao W."/>
        </authorList>
    </citation>
    <scope>NUCLEOTIDE SEQUENCE</scope>
    <source>
        <strain evidence="1">110414</strain>
    </source>
</reference>
<accession>A0A940WY85</accession>
<protein>
    <submittedName>
        <fullName evidence="1">Uncharacterized protein</fullName>
    </submittedName>
</protein>
<keyword evidence="2" id="KW-1185">Reference proteome</keyword>
<dbReference type="Proteomes" id="UP000673447">
    <property type="component" value="Unassembled WGS sequence"/>
</dbReference>
<gene>
    <name evidence="1" type="ORF">J5837_02760</name>
</gene>
<dbReference type="AlphaFoldDB" id="A0A940WY85"/>
<dbReference type="InterPro" id="IPR045617">
    <property type="entry name" value="DUF6445"/>
</dbReference>
<dbReference type="EMBL" id="JAGKTC010000001">
    <property type="protein sequence ID" value="MBP3983333.1"/>
    <property type="molecule type" value="Genomic_DNA"/>
</dbReference>
<reference evidence="1" key="1">
    <citation type="journal article" date="2016" name="Int. J. Syst. Evol. Microbiol.">
        <title>Pseudoxanthomonas helianthi sp. nov., isolated from roots of Jerusalem artichoke (Helianthus tuberosus).</title>
        <authorList>
            <person name="Kittiwongwattana C."/>
            <person name="Thawai C."/>
        </authorList>
    </citation>
    <scope>NUCLEOTIDE SEQUENCE</scope>
    <source>
        <strain evidence="1">110414</strain>
    </source>
</reference>
<organism evidence="1 2">
    <name type="scientific">Pseudoxanthomonas helianthi</name>
    <dbReference type="NCBI Taxonomy" id="1453541"/>
    <lineage>
        <taxon>Bacteria</taxon>
        <taxon>Pseudomonadati</taxon>
        <taxon>Pseudomonadota</taxon>
        <taxon>Gammaproteobacteria</taxon>
        <taxon>Lysobacterales</taxon>
        <taxon>Lysobacteraceae</taxon>
        <taxon>Pseudoxanthomonas</taxon>
    </lineage>
</organism>
<sequence>MLIQAHPGLRLQVRRIGAEGAPLLVIDNVVADPQKLVNKAARSRFSVQGAYFPGLRARAPASYEYFLESLLKPLLREHFGMAPGHFSFPMCHYSLVTTPPEKLNFLQRIPHFDSNADNGLATVHYLFREGWGGTAFYRHRRTGFETIGETRVPAYFECLQRESRGEDAPDASYINGDTALFERIDQAEGVFNRMLVYRRNSLHSATIDNALVPPADPLKGRLSVNAFIDVG</sequence>